<evidence type="ECO:0000313" key="4">
    <source>
        <dbReference type="Proteomes" id="UP001147733"/>
    </source>
</evidence>
<reference evidence="3" key="1">
    <citation type="submission" date="2022-11" db="EMBL/GenBank/DDBJ databases">
        <authorList>
            <person name="Petersen C."/>
        </authorList>
    </citation>
    <scope>NUCLEOTIDE SEQUENCE</scope>
    <source>
        <strain evidence="3">IBT 23319</strain>
    </source>
</reference>
<protein>
    <submittedName>
        <fullName evidence="3">Uncharacterized protein</fullName>
    </submittedName>
</protein>
<feature type="compositionally biased region" description="Basic and acidic residues" evidence="2">
    <location>
        <begin position="1"/>
        <end position="18"/>
    </location>
</feature>
<organism evidence="3 4">
    <name type="scientific">Penicillium citrinum</name>
    <dbReference type="NCBI Taxonomy" id="5077"/>
    <lineage>
        <taxon>Eukaryota</taxon>
        <taxon>Fungi</taxon>
        <taxon>Dikarya</taxon>
        <taxon>Ascomycota</taxon>
        <taxon>Pezizomycotina</taxon>
        <taxon>Eurotiomycetes</taxon>
        <taxon>Eurotiomycetidae</taxon>
        <taxon>Eurotiales</taxon>
        <taxon>Aspergillaceae</taxon>
        <taxon>Penicillium</taxon>
    </lineage>
</organism>
<dbReference type="AlphaFoldDB" id="A0A9W9TV22"/>
<keyword evidence="1" id="KW-0175">Coiled coil</keyword>
<proteinExistence type="predicted"/>
<dbReference type="RefSeq" id="XP_056503539.1">
    <property type="nucleotide sequence ID" value="XM_056641045.1"/>
</dbReference>
<evidence type="ECO:0000256" key="2">
    <source>
        <dbReference type="SAM" id="MobiDB-lite"/>
    </source>
</evidence>
<evidence type="ECO:0000256" key="1">
    <source>
        <dbReference type="SAM" id="Coils"/>
    </source>
</evidence>
<sequence length="76" mass="8676">MTEETGDKNERSIGDDKTGSLNSLRRKEYIETAKAFLRSAEKMQVIMEELQGSLQKIEEKVQEQMAFLANLKESHG</sequence>
<feature type="region of interest" description="Disordered" evidence="2">
    <location>
        <begin position="1"/>
        <end position="22"/>
    </location>
</feature>
<feature type="coiled-coil region" evidence="1">
    <location>
        <begin position="40"/>
        <end position="74"/>
    </location>
</feature>
<dbReference type="Proteomes" id="UP001147733">
    <property type="component" value="Unassembled WGS sequence"/>
</dbReference>
<accession>A0A9W9TV22</accession>
<name>A0A9W9TV22_PENCI</name>
<gene>
    <name evidence="3" type="ORF">N7469_002125</name>
</gene>
<keyword evidence="4" id="KW-1185">Reference proteome</keyword>
<evidence type="ECO:0000313" key="3">
    <source>
        <dbReference type="EMBL" id="KAJ5240534.1"/>
    </source>
</evidence>
<dbReference type="GeneID" id="81380212"/>
<reference evidence="3" key="2">
    <citation type="journal article" date="2023" name="IMA Fungus">
        <title>Comparative genomic study of the Penicillium genus elucidates a diverse pangenome and 15 lateral gene transfer events.</title>
        <authorList>
            <person name="Petersen C."/>
            <person name="Sorensen T."/>
            <person name="Nielsen M.R."/>
            <person name="Sondergaard T.E."/>
            <person name="Sorensen J.L."/>
            <person name="Fitzpatrick D.A."/>
            <person name="Frisvad J.C."/>
            <person name="Nielsen K.L."/>
        </authorList>
    </citation>
    <scope>NUCLEOTIDE SEQUENCE</scope>
    <source>
        <strain evidence="3">IBT 23319</strain>
    </source>
</reference>
<comment type="caution">
    <text evidence="3">The sequence shown here is derived from an EMBL/GenBank/DDBJ whole genome shotgun (WGS) entry which is preliminary data.</text>
</comment>
<dbReference type="EMBL" id="JAPQKT010000002">
    <property type="protein sequence ID" value="KAJ5240534.1"/>
    <property type="molecule type" value="Genomic_DNA"/>
</dbReference>